<gene>
    <name evidence="10" type="ORF">QM524_11190</name>
</gene>
<keyword evidence="4 7" id="KW-0133">Cell shape</keyword>
<feature type="chain" id="PRO_5045133221" evidence="8">
    <location>
        <begin position="20"/>
        <end position="500"/>
    </location>
</feature>
<evidence type="ECO:0000256" key="3">
    <source>
        <dbReference type="ARBA" id="ARBA00022679"/>
    </source>
</evidence>
<feature type="active site" description="Proton donor/acceptor" evidence="7">
    <location>
        <position position="410"/>
    </location>
</feature>
<dbReference type="SUPFAM" id="SSF47090">
    <property type="entry name" value="PGBD-like"/>
    <property type="match status" value="1"/>
</dbReference>
<dbReference type="Proteomes" id="UP001236507">
    <property type="component" value="Unassembled WGS sequence"/>
</dbReference>
<dbReference type="InterPro" id="IPR005490">
    <property type="entry name" value="LD_TPept_cat_dom"/>
</dbReference>
<dbReference type="InterPro" id="IPR036365">
    <property type="entry name" value="PGBD-like_sf"/>
</dbReference>
<keyword evidence="5 7" id="KW-0573">Peptidoglycan synthesis</keyword>
<name>A0ABT6Y873_9BACT</name>
<dbReference type="PANTHER" id="PTHR41533:SF2">
    <property type="entry name" value="BLR7131 PROTEIN"/>
    <property type="match status" value="1"/>
</dbReference>
<comment type="similarity">
    <text evidence="2">Belongs to the YkuD family.</text>
</comment>
<proteinExistence type="inferred from homology"/>
<reference evidence="10 11" key="1">
    <citation type="submission" date="2023-05" db="EMBL/GenBank/DDBJ databases">
        <title>Novel species of genus Flectobacillus isolated from stream in China.</title>
        <authorList>
            <person name="Lu H."/>
        </authorList>
    </citation>
    <scope>NUCLEOTIDE SEQUENCE [LARGE SCALE GENOMIC DNA]</scope>
    <source>
        <strain evidence="10 11">KCTC 42575</strain>
    </source>
</reference>
<keyword evidence="6 7" id="KW-0961">Cell wall biogenesis/degradation</keyword>
<evidence type="ECO:0000256" key="5">
    <source>
        <dbReference type="ARBA" id="ARBA00022984"/>
    </source>
</evidence>
<dbReference type="SUPFAM" id="SSF141523">
    <property type="entry name" value="L,D-transpeptidase catalytic domain-like"/>
    <property type="match status" value="1"/>
</dbReference>
<evidence type="ECO:0000259" key="9">
    <source>
        <dbReference type="PROSITE" id="PS52029"/>
    </source>
</evidence>
<feature type="active site" description="Nucleophile" evidence="7">
    <location>
        <position position="429"/>
    </location>
</feature>
<evidence type="ECO:0000313" key="10">
    <source>
        <dbReference type="EMBL" id="MDI9859774.1"/>
    </source>
</evidence>
<evidence type="ECO:0000256" key="4">
    <source>
        <dbReference type="ARBA" id="ARBA00022960"/>
    </source>
</evidence>
<evidence type="ECO:0000256" key="7">
    <source>
        <dbReference type="PROSITE-ProRule" id="PRU01373"/>
    </source>
</evidence>
<dbReference type="InterPro" id="IPR038063">
    <property type="entry name" value="Transpep_catalytic_dom"/>
</dbReference>
<keyword evidence="8" id="KW-0732">Signal</keyword>
<dbReference type="RefSeq" id="WP_283344650.1">
    <property type="nucleotide sequence ID" value="NZ_JASHIF010000009.1"/>
</dbReference>
<comment type="pathway">
    <text evidence="1 7">Cell wall biogenesis; peptidoglycan biosynthesis.</text>
</comment>
<keyword evidence="3" id="KW-0808">Transferase</keyword>
<sequence>MKKVYFSIILLLVSATTFAQENIESLLKQLCEDPVFAKQLSITEPSELQDFYKDNNFRPIWHENKAFQESFIEELRKATQYGLNPPDYHFDYLIQPNINQLEYELLCTHAMLTYFSDFTFGCKPKTLAFNGIEYQNRSINTPQILHQNIKYGSFAKLLEKYQVSSQHYRKTLEVFQQLLNAPDSLFIPINLSKTFVENKGLQQKLVFWKCIESLSTYESEIILTEALKQFQEKFNLESDGKLGTNTLKALNLGKSQLLNQLKYDLNYIRFLNAWKFPTYLWVNIPSAEFSMIEAQTKTLSMRVIVGNPKTPTPSLISTIKQCIFFPYWFVPSSITIKEMLPQIQKDVNYLSNNSIQVLDQKWNVIDETTLPWSSFNAKNFPYKLRQVAGCDNSLGIVKFNFDNPFTVYLHDTNAKKLFQKGNRWLSHGCIRLEKPTELAEKLLGNPSLIQKLVTQQYEPDLKPIYFQVQPNVPLLISYLCSGINEKGDLIFYSDVYQKVR</sequence>
<comment type="caution">
    <text evidence="10">The sequence shown here is derived from an EMBL/GenBank/DDBJ whole genome shotgun (WGS) entry which is preliminary data.</text>
</comment>
<dbReference type="Gene3D" id="2.40.440.10">
    <property type="entry name" value="L,D-transpeptidase catalytic domain-like"/>
    <property type="match status" value="1"/>
</dbReference>
<evidence type="ECO:0000256" key="1">
    <source>
        <dbReference type="ARBA" id="ARBA00004752"/>
    </source>
</evidence>
<evidence type="ECO:0000256" key="6">
    <source>
        <dbReference type="ARBA" id="ARBA00023316"/>
    </source>
</evidence>
<keyword evidence="11" id="KW-1185">Reference proteome</keyword>
<feature type="signal peptide" evidence="8">
    <location>
        <begin position="1"/>
        <end position="19"/>
    </location>
</feature>
<feature type="domain" description="L,D-TPase catalytic" evidence="9">
    <location>
        <begin position="278"/>
        <end position="450"/>
    </location>
</feature>
<organism evidence="10 11">
    <name type="scientific">Flectobacillus roseus</name>
    <dbReference type="NCBI Taxonomy" id="502259"/>
    <lineage>
        <taxon>Bacteria</taxon>
        <taxon>Pseudomonadati</taxon>
        <taxon>Bacteroidota</taxon>
        <taxon>Cytophagia</taxon>
        <taxon>Cytophagales</taxon>
        <taxon>Flectobacillaceae</taxon>
        <taxon>Flectobacillus</taxon>
    </lineage>
</organism>
<evidence type="ECO:0000256" key="2">
    <source>
        <dbReference type="ARBA" id="ARBA00005992"/>
    </source>
</evidence>
<evidence type="ECO:0000256" key="8">
    <source>
        <dbReference type="SAM" id="SignalP"/>
    </source>
</evidence>
<dbReference type="Pfam" id="PF01471">
    <property type="entry name" value="PG_binding_1"/>
    <property type="match status" value="1"/>
</dbReference>
<dbReference type="InterPro" id="IPR052905">
    <property type="entry name" value="LD-transpeptidase_YkuD-like"/>
</dbReference>
<evidence type="ECO:0000313" key="11">
    <source>
        <dbReference type="Proteomes" id="UP001236507"/>
    </source>
</evidence>
<protein>
    <submittedName>
        <fullName evidence="10">L,D-transpeptidase family protein</fullName>
    </submittedName>
</protein>
<dbReference type="CDD" id="cd16913">
    <property type="entry name" value="YkuD_like"/>
    <property type="match status" value="1"/>
</dbReference>
<dbReference type="EMBL" id="JASHIF010000009">
    <property type="protein sequence ID" value="MDI9859774.1"/>
    <property type="molecule type" value="Genomic_DNA"/>
</dbReference>
<dbReference type="InterPro" id="IPR002477">
    <property type="entry name" value="Peptidoglycan-bd-like"/>
</dbReference>
<dbReference type="Pfam" id="PF20142">
    <property type="entry name" value="Scaffold"/>
    <property type="match status" value="1"/>
</dbReference>
<dbReference type="InterPro" id="IPR045380">
    <property type="entry name" value="LD_TPept_scaffold_dom"/>
</dbReference>
<dbReference type="PANTHER" id="PTHR41533">
    <property type="entry name" value="L,D-TRANSPEPTIDASE HI_1667-RELATED"/>
    <property type="match status" value="1"/>
</dbReference>
<dbReference type="Pfam" id="PF03734">
    <property type="entry name" value="YkuD"/>
    <property type="match status" value="1"/>
</dbReference>
<accession>A0ABT6Y873</accession>
<dbReference type="PROSITE" id="PS52029">
    <property type="entry name" value="LD_TPASE"/>
    <property type="match status" value="1"/>
</dbReference>